<keyword evidence="8 10" id="KW-1133">Transmembrane helix</keyword>
<feature type="transmembrane region" description="Helical" evidence="10">
    <location>
        <begin position="742"/>
        <end position="761"/>
    </location>
</feature>
<dbReference type="InterPro" id="IPR006068">
    <property type="entry name" value="ATPase_P-typ_cation-transptr_C"/>
</dbReference>
<dbReference type="RefSeq" id="WP_207940688.1">
    <property type="nucleotide sequence ID" value="NZ_CP147251.1"/>
</dbReference>
<dbReference type="InterPro" id="IPR036412">
    <property type="entry name" value="HAD-like_sf"/>
</dbReference>
<dbReference type="PANTHER" id="PTHR43294">
    <property type="entry name" value="SODIUM/POTASSIUM-TRANSPORTING ATPASE SUBUNIT ALPHA"/>
    <property type="match status" value="1"/>
</dbReference>
<evidence type="ECO:0000256" key="1">
    <source>
        <dbReference type="ARBA" id="ARBA00004651"/>
    </source>
</evidence>
<dbReference type="PANTHER" id="PTHR43294:SF21">
    <property type="entry name" value="CATION TRANSPORTING ATPASE"/>
    <property type="match status" value="1"/>
</dbReference>
<accession>A0ABZ2SMV6</accession>
<dbReference type="SUPFAM" id="SSF81665">
    <property type="entry name" value="Calcium ATPase, transmembrane domain M"/>
    <property type="match status" value="1"/>
</dbReference>
<keyword evidence="3" id="KW-1003">Cell membrane</keyword>
<dbReference type="Pfam" id="PF00690">
    <property type="entry name" value="Cation_ATPase_N"/>
    <property type="match status" value="1"/>
</dbReference>
<feature type="transmembrane region" description="Helical" evidence="10">
    <location>
        <begin position="712"/>
        <end position="736"/>
    </location>
</feature>
<feature type="transmembrane region" description="Helical" evidence="10">
    <location>
        <begin position="51"/>
        <end position="70"/>
    </location>
</feature>
<evidence type="ECO:0000313" key="13">
    <source>
        <dbReference type="Proteomes" id="UP000664701"/>
    </source>
</evidence>
<reference evidence="12 13" key="1">
    <citation type="submission" date="2024-03" db="EMBL/GenBank/DDBJ databases">
        <title>The Genome Sequence of Enterococcus sp. DIV2402.</title>
        <authorList>
            <consortium name="The Broad Institute Genomics Platform"/>
            <consortium name="The Broad Institute Microbial Omics Core"/>
            <consortium name="The Broad Institute Genomic Center for Infectious Diseases"/>
            <person name="Earl A."/>
            <person name="Manson A."/>
            <person name="Gilmore M."/>
            <person name="Schwartman J."/>
            <person name="Shea T."/>
            <person name="Abouelleil A."/>
            <person name="Cao P."/>
            <person name="Chapman S."/>
            <person name="Cusick C."/>
            <person name="Young S."/>
            <person name="Neafsey D."/>
            <person name="Nusbaum C."/>
            <person name="Birren B."/>
        </authorList>
    </citation>
    <scope>NUCLEOTIDE SEQUENCE [LARGE SCALE GENOMIC DNA]</scope>
    <source>
        <strain evidence="12 13">DIV2402</strain>
    </source>
</reference>
<dbReference type="Gene3D" id="3.40.1110.10">
    <property type="entry name" value="Calcium-transporting ATPase, cytoplasmic domain N"/>
    <property type="match status" value="1"/>
</dbReference>
<dbReference type="PRINTS" id="PR00119">
    <property type="entry name" value="CATATPASE"/>
</dbReference>
<dbReference type="InterPro" id="IPR044492">
    <property type="entry name" value="P_typ_ATPase_HD_dom"/>
</dbReference>
<dbReference type="Proteomes" id="UP000664701">
    <property type="component" value="Chromosome"/>
</dbReference>
<dbReference type="InterPro" id="IPR023298">
    <property type="entry name" value="ATPase_P-typ_TM_dom_sf"/>
</dbReference>
<dbReference type="InterPro" id="IPR050510">
    <property type="entry name" value="Cation_transp_ATPase_P-type"/>
</dbReference>
<dbReference type="InterPro" id="IPR023214">
    <property type="entry name" value="HAD_sf"/>
</dbReference>
<evidence type="ECO:0000313" key="12">
    <source>
        <dbReference type="EMBL" id="WYJ77146.1"/>
    </source>
</evidence>
<evidence type="ECO:0000256" key="3">
    <source>
        <dbReference type="ARBA" id="ARBA00022475"/>
    </source>
</evidence>
<evidence type="ECO:0000256" key="8">
    <source>
        <dbReference type="ARBA" id="ARBA00022989"/>
    </source>
</evidence>
<feature type="transmembrane region" description="Helical" evidence="10">
    <location>
        <begin position="670"/>
        <end position="691"/>
    </location>
</feature>
<dbReference type="Pfam" id="PF08282">
    <property type="entry name" value="Hydrolase_3"/>
    <property type="match status" value="1"/>
</dbReference>
<keyword evidence="4 10" id="KW-0812">Transmembrane</keyword>
<proteinExistence type="inferred from homology"/>
<dbReference type="PRINTS" id="PR00120">
    <property type="entry name" value="HATPASE"/>
</dbReference>
<dbReference type="InterPro" id="IPR023299">
    <property type="entry name" value="ATPase_P-typ_cyto_dom_N"/>
</dbReference>
<dbReference type="Gene3D" id="2.70.150.10">
    <property type="entry name" value="Calcium-transporting ATPase, cytoplasmic transduction domain A"/>
    <property type="match status" value="1"/>
</dbReference>
<dbReference type="SUPFAM" id="SSF56784">
    <property type="entry name" value="HAD-like"/>
    <property type="match status" value="1"/>
</dbReference>
<dbReference type="SUPFAM" id="SSF81653">
    <property type="entry name" value="Calcium ATPase, transduction domain A"/>
    <property type="match status" value="1"/>
</dbReference>
<dbReference type="InterPro" id="IPR001757">
    <property type="entry name" value="P_typ_ATPase"/>
</dbReference>
<feature type="domain" description="Cation-transporting P-type ATPase N-terminal" evidence="11">
    <location>
        <begin position="2"/>
        <end position="75"/>
    </location>
</feature>
<evidence type="ECO:0000256" key="4">
    <source>
        <dbReference type="ARBA" id="ARBA00022692"/>
    </source>
</evidence>
<evidence type="ECO:0000259" key="11">
    <source>
        <dbReference type="SMART" id="SM00831"/>
    </source>
</evidence>
<dbReference type="SFLD" id="SFLDG00002">
    <property type="entry name" value="C1.7:_P-type_atpase_like"/>
    <property type="match status" value="1"/>
</dbReference>
<dbReference type="InterPro" id="IPR004014">
    <property type="entry name" value="ATPase_P-typ_cation-transptr_N"/>
</dbReference>
<sequence>MKWYQLENQEIMKQIKTKETGLSTTERKKRLVENGSNKMAERKQLKTWQKILKHFTDLLMLVLLAAAILKFVTGEYVEGGIIFLVVVVNGLVGYWQERKAEESLDGLKQMMSQEAVILIDGMKQSVSTEELVQGDIVALKAGDVVPADLRLLEVHELLIEESILTGESEAAEKATLVLTEEAPAGDQKNMAFSGTLVQAGSALGIVVETGDTTEIGKINQALQAVKQQTTPLVRKIHQLNQQIFRGIMVLVVFLLFFTTLHYGMEWQLIFSAMIALIVAMIPEGLPAVLTMILSMGVKEMSEENAIIKSMPSVETLGSMTVICSDKTGTLTKNEMTVVNIAAQHDERILEIMNNCQELKLSDNQKTSELKGNPTELALLHYVEEQTPKATLKTIQSKIPFSSSYKYMATLHPEGEQAIIFVKGAPEVLLDKTNLSKEERNNWQEQAMSFAQQGQRVLGFAFKKVAQHQELTHEELKELTFAGLVGIIDPPKESAIQAVKECQTAGIAVKMITGDHKDTAQAIGKEIGLKHTAVVLEGIEIDQLSEKELAEQVQKVDIFARTTPEHKLRIVSALQANGEIVGMTGDGVNDAPALKKADIGIAMGIKGSEVSKQAADMVLADDNFHTIAKAVKEGRKIFDNLKKTINFFLPTALAQGLVVIFALLMNHPLPLTPIQILWVNMVTTITLSYALGFEKAGKDIMNRPPRTADESILSGYSLFRVIYVSLLIMIPAYVLAMQFEGQALQQTILLQNIVLAQAVYMINCRELTNPSINKGLFQNRPLFLSLGILTLLQATVLFVPLMQQWIGTTTLTSSQHMIIFANVALLFLIVEIEKALTKRITHRQSQISKELK</sequence>
<dbReference type="Pfam" id="PF00122">
    <property type="entry name" value="E1-E2_ATPase"/>
    <property type="match status" value="1"/>
</dbReference>
<evidence type="ECO:0000256" key="6">
    <source>
        <dbReference type="ARBA" id="ARBA00022840"/>
    </source>
</evidence>
<comment type="subcellular location">
    <subcellularLocation>
        <location evidence="1">Cell membrane</location>
        <topology evidence="1">Multi-pass membrane protein</topology>
    </subcellularLocation>
</comment>
<name>A0ABZ2SMV6_9ENTE</name>
<gene>
    <name evidence="12" type="ORF">DOK78_001784</name>
</gene>
<evidence type="ECO:0000256" key="10">
    <source>
        <dbReference type="SAM" id="Phobius"/>
    </source>
</evidence>
<dbReference type="NCBIfam" id="TIGR01494">
    <property type="entry name" value="ATPase_P-type"/>
    <property type="match status" value="3"/>
</dbReference>
<feature type="transmembrane region" description="Helical" evidence="10">
    <location>
        <begin position="268"/>
        <end position="293"/>
    </location>
</feature>
<feature type="transmembrane region" description="Helical" evidence="10">
    <location>
        <begin position="813"/>
        <end position="831"/>
    </location>
</feature>
<dbReference type="InterPro" id="IPR008250">
    <property type="entry name" value="ATPase_P-typ_transduc_dom_A_sf"/>
</dbReference>
<dbReference type="Gene3D" id="3.40.50.1000">
    <property type="entry name" value="HAD superfamily/HAD-like"/>
    <property type="match status" value="1"/>
</dbReference>
<keyword evidence="6" id="KW-0067">ATP-binding</keyword>
<evidence type="ECO:0000256" key="7">
    <source>
        <dbReference type="ARBA" id="ARBA00022967"/>
    </source>
</evidence>
<feature type="transmembrane region" description="Helical" evidence="10">
    <location>
        <begin position="644"/>
        <end position="664"/>
    </location>
</feature>
<keyword evidence="9 10" id="KW-0472">Membrane</keyword>
<dbReference type="SFLD" id="SFLDS00003">
    <property type="entry name" value="Haloacid_Dehalogenase"/>
    <property type="match status" value="1"/>
</dbReference>
<evidence type="ECO:0000256" key="2">
    <source>
        <dbReference type="ARBA" id="ARBA00005675"/>
    </source>
</evidence>
<feature type="transmembrane region" description="Helical" evidence="10">
    <location>
        <begin position="781"/>
        <end position="801"/>
    </location>
</feature>
<dbReference type="Pfam" id="PF00689">
    <property type="entry name" value="Cation_ATPase_C"/>
    <property type="match status" value="1"/>
</dbReference>
<evidence type="ECO:0000256" key="9">
    <source>
        <dbReference type="ARBA" id="ARBA00023136"/>
    </source>
</evidence>
<feature type="transmembrane region" description="Helical" evidence="10">
    <location>
        <begin position="76"/>
        <end position="95"/>
    </location>
</feature>
<evidence type="ECO:0000256" key="5">
    <source>
        <dbReference type="ARBA" id="ARBA00022741"/>
    </source>
</evidence>
<dbReference type="SFLD" id="SFLDF00027">
    <property type="entry name" value="p-type_atpase"/>
    <property type="match status" value="1"/>
</dbReference>
<protein>
    <submittedName>
        <fullName evidence="12">Calcium-translocating P-type ATPase, PMCA-type</fullName>
    </submittedName>
</protein>
<dbReference type="EMBL" id="CP147251">
    <property type="protein sequence ID" value="WYJ77146.1"/>
    <property type="molecule type" value="Genomic_DNA"/>
</dbReference>
<dbReference type="SMART" id="SM00831">
    <property type="entry name" value="Cation_ATPase_N"/>
    <property type="match status" value="1"/>
</dbReference>
<keyword evidence="13" id="KW-1185">Reference proteome</keyword>
<dbReference type="InterPro" id="IPR059000">
    <property type="entry name" value="ATPase_P-type_domA"/>
</dbReference>
<dbReference type="InterPro" id="IPR018303">
    <property type="entry name" value="ATPase_P-typ_P_site"/>
</dbReference>
<comment type="similarity">
    <text evidence="2">Belongs to the cation transport ATPase (P-type) (TC 3.A.3) family. Type IIA subfamily.</text>
</comment>
<dbReference type="Gene3D" id="1.20.1110.10">
    <property type="entry name" value="Calcium-transporting ATPase, transmembrane domain"/>
    <property type="match status" value="2"/>
</dbReference>
<organism evidence="12 13">
    <name type="scientific">Candidatus Enterococcus lowellii</name>
    <dbReference type="NCBI Taxonomy" id="2230877"/>
    <lineage>
        <taxon>Bacteria</taxon>
        <taxon>Bacillati</taxon>
        <taxon>Bacillota</taxon>
        <taxon>Bacilli</taxon>
        <taxon>Lactobacillales</taxon>
        <taxon>Enterococcaceae</taxon>
        <taxon>Enterococcus</taxon>
    </lineage>
</organism>
<keyword evidence="7" id="KW-1278">Translocase</keyword>
<dbReference type="PROSITE" id="PS00154">
    <property type="entry name" value="ATPASE_E1_E2"/>
    <property type="match status" value="1"/>
</dbReference>
<keyword evidence="5" id="KW-0547">Nucleotide-binding</keyword>
<feature type="transmembrane region" description="Helical" evidence="10">
    <location>
        <begin position="243"/>
        <end position="262"/>
    </location>
</feature>
<dbReference type="Pfam" id="PF13246">
    <property type="entry name" value="Cation_ATPase"/>
    <property type="match status" value="1"/>
</dbReference>